<dbReference type="Pfam" id="PF03572">
    <property type="entry name" value="Peptidase_S41"/>
    <property type="match status" value="1"/>
</dbReference>
<dbReference type="Gene3D" id="3.90.226.10">
    <property type="entry name" value="2-enoyl-CoA Hydratase, Chain A, domain 1"/>
    <property type="match status" value="1"/>
</dbReference>
<name>X1UUM3_9ZZZZ</name>
<protein>
    <recommendedName>
        <fullName evidence="7">Tail specific protease domain-containing protein</fullName>
    </recommendedName>
</protein>
<comment type="caution">
    <text evidence="8">The sequence shown here is derived from an EMBL/GenBank/DDBJ whole genome shotgun (WGS) entry which is preliminary data.</text>
</comment>
<feature type="domain" description="Tail specific protease" evidence="7">
    <location>
        <begin position="16"/>
        <end position="207"/>
    </location>
</feature>
<dbReference type="GO" id="GO:0005737">
    <property type="term" value="C:cytoplasm"/>
    <property type="evidence" value="ECO:0007669"/>
    <property type="project" value="UniProtKB-SubCell"/>
</dbReference>
<dbReference type="GO" id="GO:0008236">
    <property type="term" value="F:serine-type peptidase activity"/>
    <property type="evidence" value="ECO:0007669"/>
    <property type="project" value="UniProtKB-KW"/>
</dbReference>
<evidence type="ECO:0000256" key="5">
    <source>
        <dbReference type="ARBA" id="ARBA00022801"/>
    </source>
</evidence>
<evidence type="ECO:0000256" key="4">
    <source>
        <dbReference type="ARBA" id="ARBA00022670"/>
    </source>
</evidence>
<sequence length="252" mass="28163">AGKIVEITVGPNPVTTGSRTVNVVPVSIEYSLRNRDWVESNIKKVDETTGGRVAYVYVPNTTTLGHTYFKRYFFPQIHKDAIIIDERFNGGGSVADYYIDLLRRPLVSYWNMRYGNDLKTPLASIQGPKVMLIDETAGSGGDLLPWMFRKFKLGKLIGKRTWGGLVGTLGFPVLLDGGYVSAPNLAIWTEDGWVVENVGVPPDIEVEQLPSEVIKGHDPQLDKAIEVILEELEKNPPEKLKRPPYPVKTRKK</sequence>
<dbReference type="CDD" id="cd07562">
    <property type="entry name" value="Peptidase_S41_TRI"/>
    <property type="match status" value="1"/>
</dbReference>
<evidence type="ECO:0000256" key="1">
    <source>
        <dbReference type="ARBA" id="ARBA00004496"/>
    </source>
</evidence>
<dbReference type="AlphaFoldDB" id="X1UUM3"/>
<dbReference type="EMBL" id="BARW01027927">
    <property type="protein sequence ID" value="GAJ07317.1"/>
    <property type="molecule type" value="Genomic_DNA"/>
</dbReference>
<accession>X1UUM3</accession>
<dbReference type="SUPFAM" id="SSF52096">
    <property type="entry name" value="ClpP/crotonase"/>
    <property type="match status" value="1"/>
</dbReference>
<dbReference type="PANTHER" id="PTHR43253">
    <property type="entry name" value="TRICORN PROTEASE HOMOLOG 2-RELATED"/>
    <property type="match status" value="1"/>
</dbReference>
<keyword evidence="5" id="KW-0378">Hydrolase</keyword>
<evidence type="ECO:0000313" key="8">
    <source>
        <dbReference type="EMBL" id="GAJ07317.1"/>
    </source>
</evidence>
<evidence type="ECO:0000256" key="6">
    <source>
        <dbReference type="ARBA" id="ARBA00022825"/>
    </source>
</evidence>
<organism evidence="8">
    <name type="scientific">marine sediment metagenome</name>
    <dbReference type="NCBI Taxonomy" id="412755"/>
    <lineage>
        <taxon>unclassified sequences</taxon>
        <taxon>metagenomes</taxon>
        <taxon>ecological metagenomes</taxon>
    </lineage>
</organism>
<dbReference type="PANTHER" id="PTHR43253:SF1">
    <property type="entry name" value="TRICORN PROTEASE HOMOLOG 2-RELATED"/>
    <property type="match status" value="1"/>
</dbReference>
<dbReference type="InterPro" id="IPR029045">
    <property type="entry name" value="ClpP/crotonase-like_dom_sf"/>
</dbReference>
<keyword evidence="6" id="KW-0720">Serine protease</keyword>
<comment type="subcellular location">
    <subcellularLocation>
        <location evidence="1">Cytoplasm</location>
    </subcellularLocation>
</comment>
<feature type="non-terminal residue" evidence="8">
    <location>
        <position position="1"/>
    </location>
</feature>
<gene>
    <name evidence="8" type="ORF">S12H4_45203</name>
</gene>
<evidence type="ECO:0000256" key="3">
    <source>
        <dbReference type="ARBA" id="ARBA00022490"/>
    </source>
</evidence>
<reference evidence="8" key="1">
    <citation type="journal article" date="2014" name="Front. Microbiol.">
        <title>High frequency of phylogenetically diverse reductive dehalogenase-homologous genes in deep subseafloor sedimentary metagenomes.</title>
        <authorList>
            <person name="Kawai M."/>
            <person name="Futagami T."/>
            <person name="Toyoda A."/>
            <person name="Takaki Y."/>
            <person name="Nishi S."/>
            <person name="Hori S."/>
            <person name="Arai W."/>
            <person name="Tsubouchi T."/>
            <person name="Morono Y."/>
            <person name="Uchiyama I."/>
            <person name="Ito T."/>
            <person name="Fujiyama A."/>
            <person name="Inagaki F."/>
            <person name="Takami H."/>
        </authorList>
    </citation>
    <scope>NUCLEOTIDE SEQUENCE</scope>
    <source>
        <strain evidence="8">Expedition CK06-06</strain>
    </source>
</reference>
<evidence type="ECO:0000259" key="7">
    <source>
        <dbReference type="SMART" id="SM00245"/>
    </source>
</evidence>
<proteinExistence type="inferred from homology"/>
<dbReference type="InterPro" id="IPR005151">
    <property type="entry name" value="Tail-specific_protease"/>
</dbReference>
<dbReference type="SMART" id="SM00245">
    <property type="entry name" value="TSPc"/>
    <property type="match status" value="1"/>
</dbReference>
<evidence type="ECO:0000256" key="2">
    <source>
        <dbReference type="ARBA" id="ARBA00008524"/>
    </source>
</evidence>
<dbReference type="InterPro" id="IPR012393">
    <property type="entry name" value="Tricorn_protease"/>
</dbReference>
<keyword evidence="4" id="KW-0645">Protease</keyword>
<comment type="similarity">
    <text evidence="2">Belongs to the peptidase S41B family.</text>
</comment>
<keyword evidence="3" id="KW-0963">Cytoplasm</keyword>
<dbReference type="GO" id="GO:0006508">
    <property type="term" value="P:proteolysis"/>
    <property type="evidence" value="ECO:0007669"/>
    <property type="project" value="UniProtKB-KW"/>
</dbReference>